<keyword evidence="3 7" id="KW-0813">Transport</keyword>
<evidence type="ECO:0000256" key="6">
    <source>
        <dbReference type="ARBA" id="ARBA00023136"/>
    </source>
</evidence>
<evidence type="ECO:0000256" key="2">
    <source>
        <dbReference type="ARBA" id="ARBA00010992"/>
    </source>
</evidence>
<feature type="transmembrane region" description="Helical" evidence="9">
    <location>
        <begin position="68"/>
        <end position="91"/>
    </location>
</feature>
<dbReference type="InterPro" id="IPR036259">
    <property type="entry name" value="MFS_trans_sf"/>
</dbReference>
<evidence type="ECO:0000256" key="3">
    <source>
        <dbReference type="ARBA" id="ARBA00022448"/>
    </source>
</evidence>
<dbReference type="SUPFAM" id="SSF103473">
    <property type="entry name" value="MFS general substrate transporter"/>
    <property type="match status" value="1"/>
</dbReference>
<feature type="transmembrane region" description="Helical" evidence="9">
    <location>
        <begin position="111"/>
        <end position="127"/>
    </location>
</feature>
<evidence type="ECO:0000256" key="4">
    <source>
        <dbReference type="ARBA" id="ARBA00022692"/>
    </source>
</evidence>
<evidence type="ECO:0000256" key="5">
    <source>
        <dbReference type="ARBA" id="ARBA00022989"/>
    </source>
</evidence>
<dbReference type="GO" id="GO:0015798">
    <property type="term" value="P:myo-inositol transport"/>
    <property type="evidence" value="ECO:0007669"/>
    <property type="project" value="UniProtKB-ARBA"/>
</dbReference>
<dbReference type="GO" id="GO:0022857">
    <property type="term" value="F:transmembrane transporter activity"/>
    <property type="evidence" value="ECO:0007669"/>
    <property type="project" value="InterPro"/>
</dbReference>
<comment type="caution">
    <text evidence="11">The sequence shown here is derived from an EMBL/GenBank/DDBJ whole genome shotgun (WGS) entry which is preliminary data.</text>
</comment>
<feature type="transmembrane region" description="Helical" evidence="9">
    <location>
        <begin position="139"/>
        <end position="158"/>
    </location>
</feature>
<evidence type="ECO:0000256" key="9">
    <source>
        <dbReference type="SAM" id="Phobius"/>
    </source>
</evidence>
<comment type="similarity">
    <text evidence="2 7">Belongs to the major facilitator superfamily. Sugar transporter (TC 2.A.1.1) family.</text>
</comment>
<dbReference type="EMBL" id="CAJVPG010000166">
    <property type="protein sequence ID" value="CAG8366281.1"/>
    <property type="molecule type" value="Genomic_DNA"/>
</dbReference>
<comment type="subcellular location">
    <subcellularLocation>
        <location evidence="1">Membrane</location>
        <topology evidence="1">Multi-pass membrane protein</topology>
    </subcellularLocation>
</comment>
<protein>
    <recommendedName>
        <fullName evidence="10">Major facilitator superfamily (MFS) profile domain-containing protein</fullName>
    </recommendedName>
</protein>
<evidence type="ECO:0000259" key="10">
    <source>
        <dbReference type="PROSITE" id="PS50850"/>
    </source>
</evidence>
<dbReference type="AlphaFoldDB" id="A0A9W4J0L5"/>
<evidence type="ECO:0000313" key="12">
    <source>
        <dbReference type="Proteomes" id="UP001152649"/>
    </source>
</evidence>
<feature type="transmembrane region" description="Helical" evidence="9">
    <location>
        <begin position="354"/>
        <end position="375"/>
    </location>
</feature>
<gene>
    <name evidence="11" type="ORF">PSALAMII_LOCUS4280</name>
</gene>
<feature type="transmembrane region" description="Helical" evidence="9">
    <location>
        <begin position="164"/>
        <end position="186"/>
    </location>
</feature>
<feature type="domain" description="Major facilitator superfamily (MFS) profile" evidence="10">
    <location>
        <begin position="73"/>
        <end position="506"/>
    </location>
</feature>
<evidence type="ECO:0000256" key="7">
    <source>
        <dbReference type="RuleBase" id="RU003346"/>
    </source>
</evidence>
<accession>A0A9W4J0L5</accession>
<dbReference type="PRINTS" id="PR00171">
    <property type="entry name" value="SUGRTRNSPORT"/>
</dbReference>
<dbReference type="Pfam" id="PF00083">
    <property type="entry name" value="Sugar_tr"/>
    <property type="match status" value="1"/>
</dbReference>
<reference evidence="11" key="1">
    <citation type="submission" date="2021-07" db="EMBL/GenBank/DDBJ databases">
        <authorList>
            <person name="Branca A.L. A."/>
        </authorList>
    </citation>
    <scope>NUCLEOTIDE SEQUENCE</scope>
</reference>
<dbReference type="InterPro" id="IPR020846">
    <property type="entry name" value="MFS_dom"/>
</dbReference>
<dbReference type="InterPro" id="IPR005829">
    <property type="entry name" value="Sugar_transporter_CS"/>
</dbReference>
<dbReference type="PROSITE" id="PS00217">
    <property type="entry name" value="SUGAR_TRANSPORT_2"/>
    <property type="match status" value="1"/>
</dbReference>
<dbReference type="OrthoDB" id="6339427at2759"/>
<feature type="transmembrane region" description="Helical" evidence="9">
    <location>
        <begin position="382"/>
        <end position="404"/>
    </location>
</feature>
<dbReference type="PANTHER" id="PTHR48020:SF9">
    <property type="entry name" value="MAJOR FACILITATOR SUPERFAMILY (MFS) PROFILE DOMAIN-CONTAINING PROTEIN"/>
    <property type="match status" value="1"/>
</dbReference>
<dbReference type="InterPro" id="IPR003663">
    <property type="entry name" value="Sugar/inositol_transpt"/>
</dbReference>
<keyword evidence="5 9" id="KW-1133">Transmembrane helix</keyword>
<keyword evidence="12" id="KW-1185">Reference proteome</keyword>
<dbReference type="GO" id="GO:0015791">
    <property type="term" value="P:polyol transmembrane transport"/>
    <property type="evidence" value="ECO:0007669"/>
    <property type="project" value="UniProtKB-ARBA"/>
</dbReference>
<proteinExistence type="inferred from homology"/>
<organism evidence="11 12">
    <name type="scientific">Penicillium salamii</name>
    <dbReference type="NCBI Taxonomy" id="1612424"/>
    <lineage>
        <taxon>Eukaryota</taxon>
        <taxon>Fungi</taxon>
        <taxon>Dikarya</taxon>
        <taxon>Ascomycota</taxon>
        <taxon>Pezizomycotina</taxon>
        <taxon>Eurotiomycetes</taxon>
        <taxon>Eurotiomycetidae</taxon>
        <taxon>Eurotiales</taxon>
        <taxon>Aspergillaceae</taxon>
        <taxon>Penicillium</taxon>
    </lineage>
</organism>
<feature type="transmembrane region" description="Helical" evidence="9">
    <location>
        <begin position="198"/>
        <end position="220"/>
    </location>
</feature>
<dbReference type="Gene3D" id="1.20.1250.20">
    <property type="entry name" value="MFS general substrate transporter like domains"/>
    <property type="match status" value="1"/>
</dbReference>
<dbReference type="InterPro" id="IPR050814">
    <property type="entry name" value="Myo-inositol_Transporter"/>
</dbReference>
<keyword evidence="6 9" id="KW-0472">Membrane</keyword>
<sequence length="555" mass="61092">MSDSKDVEAHDTHNEEKDIAHEADDVADAKLQNGLTEAAMDAELQQLEAQLHELPKFRFDFSMASPKNFTYILVAFASMGGMLSGLDQSLISGANLFLPKDLHLSSADNSLVNAGMPLGAVAGALILSPANEYLGRRMAIIVSCILYTIGAALEAGAINFGMIFAGRFILGAGVGLEGGTVPVYVAECVPRKIRGNLVSLYQINIALGEVLGYAVAAMFVSVPGNWRYILGSSLLFSTILFIGMLFLPESPRFLMHKGQEIEAYAVWKKIRGFAEHEAKDEFLGMRQAVTAERAEQANSKKYAWMDFFTVPRARRAMVYANIMIFLGQFTGVNAVMYYMSTLMQAIGFDDKDAVFMSLVGGGSLLIGAIPAVLYMERFGRRYWANVMLPGFFIGLVLVGAGYTIDIHQYPSAAQGVYLTGIILYMGFFGSYACLTWVVPSEVFPTYLRSYGMTTADANLFLCSFIVTYNFTRMMEAMHRIGLTLGFYGGIAVVGWVYQVVFMPETKNKSLEEIDELFSLPTSVIVKRNLKQSALVARDLSRLRFRKVFLPESGSV</sequence>
<feature type="transmembrane region" description="Helical" evidence="9">
    <location>
        <begin position="318"/>
        <end position="339"/>
    </location>
</feature>
<keyword evidence="4 9" id="KW-0812">Transmembrane</keyword>
<feature type="transmembrane region" description="Helical" evidence="9">
    <location>
        <begin position="226"/>
        <end position="247"/>
    </location>
</feature>
<dbReference type="PROSITE" id="PS50850">
    <property type="entry name" value="MFS"/>
    <property type="match status" value="1"/>
</dbReference>
<name>A0A9W4J0L5_9EURO</name>
<dbReference type="FunFam" id="1.20.1250.20:FF:000134">
    <property type="entry name" value="MFS sugar transporter protein"/>
    <property type="match status" value="1"/>
</dbReference>
<feature type="region of interest" description="Disordered" evidence="8">
    <location>
        <begin position="1"/>
        <end position="23"/>
    </location>
</feature>
<evidence type="ECO:0000256" key="1">
    <source>
        <dbReference type="ARBA" id="ARBA00004141"/>
    </source>
</evidence>
<evidence type="ECO:0000313" key="11">
    <source>
        <dbReference type="EMBL" id="CAG8366281.1"/>
    </source>
</evidence>
<dbReference type="InterPro" id="IPR005828">
    <property type="entry name" value="MFS_sugar_transport-like"/>
</dbReference>
<feature type="transmembrane region" description="Helical" evidence="9">
    <location>
        <begin position="480"/>
        <end position="500"/>
    </location>
</feature>
<dbReference type="PANTHER" id="PTHR48020">
    <property type="entry name" value="PROTON MYO-INOSITOL COTRANSPORTER"/>
    <property type="match status" value="1"/>
</dbReference>
<dbReference type="Proteomes" id="UP001152649">
    <property type="component" value="Unassembled WGS sequence"/>
</dbReference>
<evidence type="ECO:0000256" key="8">
    <source>
        <dbReference type="SAM" id="MobiDB-lite"/>
    </source>
</evidence>
<dbReference type="NCBIfam" id="TIGR00879">
    <property type="entry name" value="SP"/>
    <property type="match status" value="1"/>
</dbReference>
<feature type="transmembrane region" description="Helical" evidence="9">
    <location>
        <begin position="416"/>
        <end position="438"/>
    </location>
</feature>
<dbReference type="GO" id="GO:0016020">
    <property type="term" value="C:membrane"/>
    <property type="evidence" value="ECO:0007669"/>
    <property type="project" value="UniProtKB-SubCell"/>
</dbReference>